<dbReference type="PANTHER" id="PTHR43179">
    <property type="entry name" value="RHAMNOSYLTRANSFERASE WBBL"/>
    <property type="match status" value="1"/>
</dbReference>
<keyword evidence="2" id="KW-0808">Transferase</keyword>
<organism evidence="2 3">
    <name type="scientific">Gillisia hiemivivida</name>
    <dbReference type="NCBI Taxonomy" id="291190"/>
    <lineage>
        <taxon>Bacteria</taxon>
        <taxon>Pseudomonadati</taxon>
        <taxon>Bacteroidota</taxon>
        <taxon>Flavobacteriia</taxon>
        <taxon>Flavobacteriales</taxon>
        <taxon>Flavobacteriaceae</taxon>
        <taxon>Gillisia</taxon>
    </lineage>
</organism>
<dbReference type="GO" id="GO:0016740">
    <property type="term" value="F:transferase activity"/>
    <property type="evidence" value="ECO:0007669"/>
    <property type="project" value="UniProtKB-KW"/>
</dbReference>
<dbReference type="SUPFAM" id="SSF53448">
    <property type="entry name" value="Nucleotide-diphospho-sugar transferases"/>
    <property type="match status" value="1"/>
</dbReference>
<dbReference type="Pfam" id="PF00535">
    <property type="entry name" value="Glycos_transf_2"/>
    <property type="match status" value="1"/>
</dbReference>
<keyword evidence="3" id="KW-1185">Reference proteome</keyword>
<proteinExistence type="predicted"/>
<evidence type="ECO:0000313" key="3">
    <source>
        <dbReference type="Proteomes" id="UP000321367"/>
    </source>
</evidence>
<feature type="domain" description="Glycosyltransferase 2-like" evidence="1">
    <location>
        <begin position="8"/>
        <end position="175"/>
    </location>
</feature>
<accession>A0A5C6ZUJ9</accession>
<dbReference type="PANTHER" id="PTHR43179:SF7">
    <property type="entry name" value="RHAMNOSYLTRANSFERASE WBBL"/>
    <property type="match status" value="1"/>
</dbReference>
<name>A0A5C6ZUJ9_9FLAO</name>
<sequence>MSNINCFVIIVTFNSMKWINKCLVSLNGYKVIIVDNNSQDNTKEFISSNYSKVTLLEQVENLGFGQANNIGISFALKAGAEHIFLLNQDAYLKEGCLDILIDFQNENNEYGILSPIHLNGTGTRLDANFSNYLNYSGNKDFFSDYVLNKTLKQVYQVPFVNAAGWLLSRKCIEKVGGFDPIFFHYGEDDNYCQRVNYYGFKIGVVPNAVLFHDRENRSAKEVANADRDYFQAMERQLKLTYADINKIWDPNIDNIIRKRRNAWIKSTIKLDLKRATFFKNEYLIFKSLKSEVLLSREINKSPGLNYLNFENL</sequence>
<dbReference type="Proteomes" id="UP000321367">
    <property type="component" value="Unassembled WGS sequence"/>
</dbReference>
<dbReference type="InterPro" id="IPR029044">
    <property type="entry name" value="Nucleotide-diphossugar_trans"/>
</dbReference>
<dbReference type="RefSeq" id="WP_146931944.1">
    <property type="nucleotide sequence ID" value="NZ_CBCSHZ010000006.1"/>
</dbReference>
<dbReference type="InterPro" id="IPR001173">
    <property type="entry name" value="Glyco_trans_2-like"/>
</dbReference>
<dbReference type="EMBL" id="VORY01000007">
    <property type="protein sequence ID" value="TXD93884.1"/>
    <property type="molecule type" value="Genomic_DNA"/>
</dbReference>
<evidence type="ECO:0000313" key="2">
    <source>
        <dbReference type="EMBL" id="TXD93884.1"/>
    </source>
</evidence>
<evidence type="ECO:0000259" key="1">
    <source>
        <dbReference type="Pfam" id="PF00535"/>
    </source>
</evidence>
<reference evidence="2 3" key="1">
    <citation type="submission" date="2019-08" db="EMBL/GenBank/DDBJ databases">
        <title>Genome sequence of Gillisia hiemivivida IC154 (type strain).</title>
        <authorList>
            <person name="Bowman J.P."/>
        </authorList>
    </citation>
    <scope>NUCLEOTIDE SEQUENCE [LARGE SCALE GENOMIC DNA]</scope>
    <source>
        <strain evidence="2 3">IC154</strain>
    </source>
</reference>
<dbReference type="OrthoDB" id="9771846at2"/>
<dbReference type="AlphaFoldDB" id="A0A5C6ZUJ9"/>
<dbReference type="Gene3D" id="3.90.550.10">
    <property type="entry name" value="Spore Coat Polysaccharide Biosynthesis Protein SpsA, Chain A"/>
    <property type="match status" value="1"/>
</dbReference>
<protein>
    <submittedName>
        <fullName evidence="2">Glycosyltransferase family 2 protein</fullName>
    </submittedName>
</protein>
<comment type="caution">
    <text evidence="2">The sequence shown here is derived from an EMBL/GenBank/DDBJ whole genome shotgun (WGS) entry which is preliminary data.</text>
</comment>
<dbReference type="CDD" id="cd04186">
    <property type="entry name" value="GT_2_like_c"/>
    <property type="match status" value="1"/>
</dbReference>
<gene>
    <name evidence="2" type="ORF">ES724_08130</name>
</gene>